<dbReference type="EMBL" id="CP074405">
    <property type="protein sequence ID" value="QVI61417.1"/>
    <property type="molecule type" value="Genomic_DNA"/>
</dbReference>
<sequence length="147" mass="16026">MFIYSLALRTSRTSEDVDAALQDGLAARGRGPDDDSLTGHAQPVTSPSLQATLDEALGEHVDVEVSLWLDPKSDGYEQARQDLAVVSAVVAARTAQAACLVFQYELVLMRFSGGRLTLHDWYPEWQDPEVVAALPVPFDRTDDPGLL</sequence>
<evidence type="ECO:0000313" key="2">
    <source>
        <dbReference type="Proteomes" id="UP000677804"/>
    </source>
</evidence>
<proteinExistence type="predicted"/>
<keyword evidence="2" id="KW-1185">Reference proteome</keyword>
<dbReference type="InterPro" id="IPR049799">
    <property type="entry name" value="SitI3-like"/>
</dbReference>
<dbReference type="NCBIfam" id="NF040657">
    <property type="entry name" value="immun_SitI3"/>
    <property type="match status" value="1"/>
</dbReference>
<evidence type="ECO:0000313" key="1">
    <source>
        <dbReference type="EMBL" id="QVI61417.1"/>
    </source>
</evidence>
<dbReference type="RefSeq" id="WP_207339020.1">
    <property type="nucleotide sequence ID" value="NZ_CP074405.1"/>
</dbReference>
<reference evidence="1 2" key="1">
    <citation type="submission" date="2021-05" db="EMBL/GenBank/DDBJ databases">
        <title>Novel species in genus Cellulomonas.</title>
        <authorList>
            <person name="Zhang G."/>
        </authorList>
    </citation>
    <scope>NUCLEOTIDE SEQUENCE [LARGE SCALE GENOMIC DNA]</scope>
    <source>
        <strain evidence="2">zg-ZUI222</strain>
    </source>
</reference>
<gene>
    <name evidence="1" type="ORF">KG103_13140</name>
</gene>
<dbReference type="Proteomes" id="UP000677804">
    <property type="component" value="Chromosome"/>
</dbReference>
<protein>
    <submittedName>
        <fullName evidence="1">Uncharacterized protein</fullName>
    </submittedName>
</protein>
<organism evidence="1 2">
    <name type="scientific">Cellulomonas wangleii</name>
    <dbReference type="NCBI Taxonomy" id="2816956"/>
    <lineage>
        <taxon>Bacteria</taxon>
        <taxon>Bacillati</taxon>
        <taxon>Actinomycetota</taxon>
        <taxon>Actinomycetes</taxon>
        <taxon>Micrococcales</taxon>
        <taxon>Cellulomonadaceae</taxon>
        <taxon>Cellulomonas</taxon>
    </lineage>
</organism>
<name>A0ABX8D1R2_9CELL</name>
<accession>A0ABX8D1R2</accession>